<evidence type="ECO:0000256" key="6">
    <source>
        <dbReference type="SAM" id="MobiDB-lite"/>
    </source>
</evidence>
<evidence type="ECO:0000256" key="5">
    <source>
        <dbReference type="ARBA" id="ARBA00023136"/>
    </source>
</evidence>
<keyword evidence="9" id="KW-1185">Reference proteome</keyword>
<dbReference type="VEuPathDB" id="VectorBase:HLOH_042486"/>
<dbReference type="InterPro" id="IPR001898">
    <property type="entry name" value="SLC13A/DASS"/>
</dbReference>
<keyword evidence="3 7" id="KW-0812">Transmembrane</keyword>
<evidence type="ECO:0000256" key="1">
    <source>
        <dbReference type="ARBA" id="ARBA00004141"/>
    </source>
</evidence>
<proteinExistence type="inferred from homology"/>
<dbReference type="Proteomes" id="UP000821853">
    <property type="component" value="Unassembled WGS sequence"/>
</dbReference>
<dbReference type="PANTHER" id="PTHR10283">
    <property type="entry name" value="SOLUTE CARRIER FAMILY 13 MEMBER"/>
    <property type="match status" value="1"/>
</dbReference>
<dbReference type="OrthoDB" id="6500443at2759"/>
<evidence type="ECO:0000256" key="3">
    <source>
        <dbReference type="ARBA" id="ARBA00022692"/>
    </source>
</evidence>
<dbReference type="AlphaFoldDB" id="A0A9J6GPE7"/>
<dbReference type="EMBL" id="JABSTR010000008">
    <property type="protein sequence ID" value="KAH9376479.1"/>
    <property type="molecule type" value="Genomic_DNA"/>
</dbReference>
<organism evidence="8 9">
    <name type="scientific">Haemaphysalis longicornis</name>
    <name type="common">Bush tick</name>
    <dbReference type="NCBI Taxonomy" id="44386"/>
    <lineage>
        <taxon>Eukaryota</taxon>
        <taxon>Metazoa</taxon>
        <taxon>Ecdysozoa</taxon>
        <taxon>Arthropoda</taxon>
        <taxon>Chelicerata</taxon>
        <taxon>Arachnida</taxon>
        <taxon>Acari</taxon>
        <taxon>Parasitiformes</taxon>
        <taxon>Ixodida</taxon>
        <taxon>Ixodoidea</taxon>
        <taxon>Ixodidae</taxon>
        <taxon>Haemaphysalinae</taxon>
        <taxon>Haemaphysalis</taxon>
    </lineage>
</organism>
<dbReference type="OMA" id="ESNNANW"/>
<reference evidence="8 9" key="1">
    <citation type="journal article" date="2020" name="Cell">
        <title>Large-Scale Comparative Analyses of Tick Genomes Elucidate Their Genetic Diversity and Vector Capacities.</title>
        <authorList>
            <consortium name="Tick Genome and Microbiome Consortium (TIGMIC)"/>
            <person name="Jia N."/>
            <person name="Wang J."/>
            <person name="Shi W."/>
            <person name="Du L."/>
            <person name="Sun Y."/>
            <person name="Zhan W."/>
            <person name="Jiang J.F."/>
            <person name="Wang Q."/>
            <person name="Zhang B."/>
            <person name="Ji P."/>
            <person name="Bell-Sakyi L."/>
            <person name="Cui X.M."/>
            <person name="Yuan T.T."/>
            <person name="Jiang B.G."/>
            <person name="Yang W.F."/>
            <person name="Lam T.T."/>
            <person name="Chang Q.C."/>
            <person name="Ding S.J."/>
            <person name="Wang X.J."/>
            <person name="Zhu J.G."/>
            <person name="Ruan X.D."/>
            <person name="Zhao L."/>
            <person name="Wei J.T."/>
            <person name="Ye R.Z."/>
            <person name="Que T.C."/>
            <person name="Du C.H."/>
            <person name="Zhou Y.H."/>
            <person name="Cheng J.X."/>
            <person name="Dai P.F."/>
            <person name="Guo W.B."/>
            <person name="Han X.H."/>
            <person name="Huang E.J."/>
            <person name="Li L.F."/>
            <person name="Wei W."/>
            <person name="Gao Y.C."/>
            <person name="Liu J.Z."/>
            <person name="Shao H.Z."/>
            <person name="Wang X."/>
            <person name="Wang C.C."/>
            <person name="Yang T.C."/>
            <person name="Huo Q.B."/>
            <person name="Li W."/>
            <person name="Chen H.Y."/>
            <person name="Chen S.E."/>
            <person name="Zhou L.G."/>
            <person name="Ni X.B."/>
            <person name="Tian J.H."/>
            <person name="Sheng Y."/>
            <person name="Liu T."/>
            <person name="Pan Y.S."/>
            <person name="Xia L.Y."/>
            <person name="Li J."/>
            <person name="Zhao F."/>
            <person name="Cao W.C."/>
        </authorList>
    </citation>
    <scope>NUCLEOTIDE SEQUENCE [LARGE SCALE GENOMIC DNA]</scope>
    <source>
        <strain evidence="8">HaeL-2018</strain>
    </source>
</reference>
<sequence>MMQETEPVYSRAFVCAVSSCLVTVAATPILLFRDQSSSCVYVVLVTSAWALLGSVPSPITWFALPCLLLPLTGLATTPDIAVYFIQDSWVLLLLGASMLSSACEDAKLYSRAALALLSLFGCRMRSLLVGLTLVTFAVSQVLPPGVTTLLMASVVEAVMFELENDLISASLARGLQRHRRVRTVLDDDLFQTAVSVRLMSAENAPPTPPQQQVGFVQPPGAPDEDEVSSPEEEEDSEVVPDGSVQNLPGLVPLVVSSPRSDAGIPRHRPSVFKAPTTKSAALEPSRLLHIKRALLLCVAYASTVGGISNIFENTARGILVRFFRDHFRWEESNNANWLAVALPVSVAATVFCACVSYFGYLNLYDLIDETRHKEAIRTLIRKKKRVLGQVTLKEVTLLTAIIVILTLWYVVKSGDHRDEQHMKGAVQAAALFLIIGLLSAIPGGRASGFVFSRKSMPLRLPWSVAFTIGGGLSITAAMETSGLSSRLAEQLLWFDFLTPLQTQVILATASTLLTELHAHTAIVNFLVPIVTHLALHTGVHPLYYALPVTMAACVSTVMPSSAMAIAIVYSVADVEVPDILFSGLVVKFVLLVIITVCVNFIGDDIFKWDSRPPWTYDFRNDSRFGSDVSHV</sequence>
<evidence type="ECO:0000313" key="9">
    <source>
        <dbReference type="Proteomes" id="UP000821853"/>
    </source>
</evidence>
<feature type="transmembrane region" description="Helical" evidence="7">
    <location>
        <begin position="39"/>
        <end position="60"/>
    </location>
</feature>
<dbReference type="PANTHER" id="PTHR10283:SF82">
    <property type="entry name" value="SOLUTE CARRIER FAMILY 13 MEMBER 2"/>
    <property type="match status" value="1"/>
</dbReference>
<gene>
    <name evidence="8" type="ORF">HPB48_006564</name>
</gene>
<evidence type="ECO:0000313" key="8">
    <source>
        <dbReference type="EMBL" id="KAH9376479.1"/>
    </source>
</evidence>
<feature type="transmembrane region" description="Helical" evidence="7">
    <location>
        <begin position="390"/>
        <end position="410"/>
    </location>
</feature>
<feature type="transmembrane region" description="Helical" evidence="7">
    <location>
        <begin position="458"/>
        <end position="478"/>
    </location>
</feature>
<evidence type="ECO:0000256" key="7">
    <source>
        <dbReference type="SAM" id="Phobius"/>
    </source>
</evidence>
<keyword evidence="5 7" id="KW-0472">Membrane</keyword>
<name>A0A9J6GPE7_HAELO</name>
<keyword evidence="4 7" id="KW-1133">Transmembrane helix</keyword>
<comment type="caution">
    <text evidence="8">The sequence shown here is derived from an EMBL/GenBank/DDBJ whole genome shotgun (WGS) entry which is preliminary data.</text>
</comment>
<evidence type="ECO:0000256" key="2">
    <source>
        <dbReference type="ARBA" id="ARBA00006772"/>
    </source>
</evidence>
<accession>A0A9J6GPE7</accession>
<feature type="transmembrane region" description="Helical" evidence="7">
    <location>
        <begin position="80"/>
        <end position="100"/>
    </location>
</feature>
<feature type="transmembrane region" description="Helical" evidence="7">
    <location>
        <begin position="579"/>
        <end position="601"/>
    </location>
</feature>
<dbReference type="Pfam" id="PF00939">
    <property type="entry name" value="Na_sulph_symp"/>
    <property type="match status" value="1"/>
</dbReference>
<feature type="compositionally biased region" description="Acidic residues" evidence="6">
    <location>
        <begin position="222"/>
        <end position="238"/>
    </location>
</feature>
<protein>
    <submittedName>
        <fullName evidence="8">Uncharacterized protein</fullName>
    </submittedName>
</protein>
<dbReference type="GO" id="GO:0005886">
    <property type="term" value="C:plasma membrane"/>
    <property type="evidence" value="ECO:0007669"/>
    <property type="project" value="TreeGrafter"/>
</dbReference>
<feature type="transmembrane region" description="Helical" evidence="7">
    <location>
        <begin position="430"/>
        <end position="451"/>
    </location>
</feature>
<feature type="transmembrane region" description="Helical" evidence="7">
    <location>
        <begin position="12"/>
        <end position="32"/>
    </location>
</feature>
<feature type="region of interest" description="Disordered" evidence="6">
    <location>
        <begin position="202"/>
        <end position="244"/>
    </location>
</feature>
<comment type="similarity">
    <text evidence="2">Belongs to the SLC13A/DASS transporter (TC 2.A.47) family. NADC subfamily.</text>
</comment>
<evidence type="ECO:0000256" key="4">
    <source>
        <dbReference type="ARBA" id="ARBA00022989"/>
    </source>
</evidence>
<feature type="transmembrane region" description="Helical" evidence="7">
    <location>
        <begin position="542"/>
        <end position="567"/>
    </location>
</feature>
<comment type="subcellular location">
    <subcellularLocation>
        <location evidence="1">Membrane</location>
        <topology evidence="1">Multi-pass membrane protein</topology>
    </subcellularLocation>
</comment>
<dbReference type="GO" id="GO:0015137">
    <property type="term" value="F:citrate transmembrane transporter activity"/>
    <property type="evidence" value="ECO:0007669"/>
    <property type="project" value="TreeGrafter"/>
</dbReference>
<dbReference type="GO" id="GO:0015141">
    <property type="term" value="F:succinate transmembrane transporter activity"/>
    <property type="evidence" value="ECO:0007669"/>
    <property type="project" value="TreeGrafter"/>
</dbReference>
<feature type="transmembrane region" description="Helical" evidence="7">
    <location>
        <begin position="516"/>
        <end position="535"/>
    </location>
</feature>
<feature type="transmembrane region" description="Helical" evidence="7">
    <location>
        <begin position="293"/>
        <end position="311"/>
    </location>
</feature>
<feature type="transmembrane region" description="Helical" evidence="7">
    <location>
        <begin position="337"/>
        <end position="363"/>
    </location>
</feature>